<dbReference type="eggNOG" id="ENOG5033K14">
    <property type="taxonomic scope" value="Bacteria"/>
</dbReference>
<reference evidence="2 3" key="1">
    <citation type="submission" date="2014-08" db="EMBL/GenBank/DDBJ databases">
        <authorList>
            <person name="den Bakker H.C."/>
        </authorList>
    </citation>
    <scope>NUCLEOTIDE SEQUENCE [LARGE SCALE GENOMIC DNA]</scope>
    <source>
        <strain evidence="2 3">DSM 18334</strain>
    </source>
</reference>
<accession>A0A098M2M1</accession>
<feature type="transmembrane region" description="Helical" evidence="1">
    <location>
        <begin position="69"/>
        <end position="87"/>
    </location>
</feature>
<evidence type="ECO:0000313" key="3">
    <source>
        <dbReference type="Proteomes" id="UP000029734"/>
    </source>
</evidence>
<gene>
    <name evidence="2" type="ORF">PWYN_18320</name>
</gene>
<evidence type="ECO:0000313" key="2">
    <source>
        <dbReference type="EMBL" id="KGE16659.1"/>
    </source>
</evidence>
<protein>
    <submittedName>
        <fullName evidence="2">Uncharacterized protein</fullName>
    </submittedName>
</protein>
<organism evidence="2 3">
    <name type="scientific">Paenibacillus wynnii</name>
    <dbReference type="NCBI Taxonomy" id="268407"/>
    <lineage>
        <taxon>Bacteria</taxon>
        <taxon>Bacillati</taxon>
        <taxon>Bacillota</taxon>
        <taxon>Bacilli</taxon>
        <taxon>Bacillales</taxon>
        <taxon>Paenibacillaceae</taxon>
        <taxon>Paenibacillus</taxon>
    </lineage>
</organism>
<feature type="transmembrane region" description="Helical" evidence="1">
    <location>
        <begin position="37"/>
        <end position="57"/>
    </location>
</feature>
<reference evidence="2 3" key="2">
    <citation type="submission" date="2014-10" db="EMBL/GenBank/DDBJ databases">
        <title>Comparative genomics of the Paenibacillus odorifer group.</title>
        <authorList>
            <person name="Tsai Y.-C."/>
            <person name="Martin N."/>
            <person name="Korlach J."/>
            <person name="Wiedmann M."/>
        </authorList>
    </citation>
    <scope>NUCLEOTIDE SEQUENCE [LARGE SCALE GENOMIC DNA]</scope>
    <source>
        <strain evidence="2 3">DSM 18334</strain>
    </source>
</reference>
<keyword evidence="1" id="KW-0472">Membrane</keyword>
<dbReference type="Proteomes" id="UP000029734">
    <property type="component" value="Unassembled WGS sequence"/>
</dbReference>
<comment type="caution">
    <text evidence="2">The sequence shown here is derived from an EMBL/GenBank/DDBJ whole genome shotgun (WGS) entry which is preliminary data.</text>
</comment>
<evidence type="ECO:0000256" key="1">
    <source>
        <dbReference type="SAM" id="Phobius"/>
    </source>
</evidence>
<name>A0A098M2M1_9BACL</name>
<dbReference type="InterPro" id="IPR048147">
    <property type="entry name" value="CBO0543-like"/>
</dbReference>
<sequence>MISKKSEIRFLEALLVVSISLLPFVMNKRPRKKWMIIYLYSAVTNVIMDKILTHYELISYPTRLFPKIFRIHILFDTLLYPLANVIYNQIAKKDKILVILYKSIYFSVPLLIVETWAERNTGLIKWGNAWRGYHTFLGVNFNTLFTRLIVVRIYRRLCK</sequence>
<feature type="transmembrane region" description="Helical" evidence="1">
    <location>
        <begin position="99"/>
        <end position="117"/>
    </location>
</feature>
<keyword evidence="1" id="KW-1133">Transmembrane helix</keyword>
<feature type="transmembrane region" description="Helical" evidence="1">
    <location>
        <begin position="137"/>
        <end position="154"/>
    </location>
</feature>
<keyword evidence="3" id="KW-1185">Reference proteome</keyword>
<dbReference type="AlphaFoldDB" id="A0A098M2M1"/>
<dbReference type="EMBL" id="JQCR01000003">
    <property type="protein sequence ID" value="KGE16659.1"/>
    <property type="molecule type" value="Genomic_DNA"/>
</dbReference>
<dbReference type="NCBIfam" id="NF041644">
    <property type="entry name" value="CBO0543_fam"/>
    <property type="match status" value="1"/>
</dbReference>
<proteinExistence type="predicted"/>
<keyword evidence="1" id="KW-0812">Transmembrane</keyword>